<dbReference type="AlphaFoldDB" id="A0A813K0E5"/>
<proteinExistence type="predicted"/>
<feature type="compositionally biased region" description="Basic and acidic residues" evidence="1">
    <location>
        <begin position="103"/>
        <end position="118"/>
    </location>
</feature>
<feature type="region of interest" description="Disordered" evidence="1">
    <location>
        <begin position="1"/>
        <end position="31"/>
    </location>
</feature>
<feature type="region of interest" description="Disordered" evidence="1">
    <location>
        <begin position="64"/>
        <end position="127"/>
    </location>
</feature>
<sequence>SGSRSRGSSAVSEEGTLGEGACSENTSLERNPKILEQLERQQQMQLQQQQQLQQLQEQLQQQLSHAAAVSEARAPHGETEAAVASTEHEELPPDFSASVGGPAHEERVPAPRKASKDQADEDAEELE</sequence>
<dbReference type="Proteomes" id="UP000626109">
    <property type="component" value="Unassembled WGS sequence"/>
</dbReference>
<evidence type="ECO:0000256" key="1">
    <source>
        <dbReference type="SAM" id="MobiDB-lite"/>
    </source>
</evidence>
<dbReference type="EMBL" id="CAJNNW010027265">
    <property type="protein sequence ID" value="CAE8690472.1"/>
    <property type="molecule type" value="Genomic_DNA"/>
</dbReference>
<feature type="non-terminal residue" evidence="2">
    <location>
        <position position="1"/>
    </location>
</feature>
<evidence type="ECO:0000313" key="2">
    <source>
        <dbReference type="EMBL" id="CAE8690472.1"/>
    </source>
</evidence>
<evidence type="ECO:0000313" key="3">
    <source>
        <dbReference type="Proteomes" id="UP000626109"/>
    </source>
</evidence>
<accession>A0A813K0E5</accession>
<gene>
    <name evidence="2" type="ORF">PGLA2088_LOCUS26967</name>
</gene>
<name>A0A813K0E5_POLGL</name>
<feature type="non-terminal residue" evidence="2">
    <location>
        <position position="127"/>
    </location>
</feature>
<comment type="caution">
    <text evidence="2">The sequence shown here is derived from an EMBL/GenBank/DDBJ whole genome shotgun (WGS) entry which is preliminary data.</text>
</comment>
<protein>
    <submittedName>
        <fullName evidence="2">Uncharacterized protein</fullName>
    </submittedName>
</protein>
<organism evidence="2 3">
    <name type="scientific">Polarella glacialis</name>
    <name type="common">Dinoflagellate</name>
    <dbReference type="NCBI Taxonomy" id="89957"/>
    <lineage>
        <taxon>Eukaryota</taxon>
        <taxon>Sar</taxon>
        <taxon>Alveolata</taxon>
        <taxon>Dinophyceae</taxon>
        <taxon>Suessiales</taxon>
        <taxon>Suessiaceae</taxon>
        <taxon>Polarella</taxon>
    </lineage>
</organism>
<reference evidence="2" key="1">
    <citation type="submission" date="2021-02" db="EMBL/GenBank/DDBJ databases">
        <authorList>
            <person name="Dougan E. K."/>
            <person name="Rhodes N."/>
            <person name="Thang M."/>
            <person name="Chan C."/>
        </authorList>
    </citation>
    <scope>NUCLEOTIDE SEQUENCE</scope>
</reference>